<evidence type="ECO:0000313" key="1">
    <source>
        <dbReference type="EMBL" id="OCK87421.1"/>
    </source>
</evidence>
<protein>
    <submittedName>
        <fullName evidence="1">Uncharacterized protein</fullName>
    </submittedName>
</protein>
<evidence type="ECO:0000313" key="2">
    <source>
        <dbReference type="Proteomes" id="UP000250078"/>
    </source>
</evidence>
<proteinExistence type="predicted"/>
<dbReference type="EMBL" id="KV748261">
    <property type="protein sequence ID" value="OCK87421.1"/>
    <property type="molecule type" value="Genomic_DNA"/>
</dbReference>
<dbReference type="Proteomes" id="UP000250078">
    <property type="component" value="Unassembled WGS sequence"/>
</dbReference>
<gene>
    <name evidence="1" type="ORF">K441DRAFT_742369</name>
</gene>
<sequence length="226" mass="25386">MSPPILTPSPPPPGGDENRGYQVLIVLIVTFTTALISVCLRVWVRLRIAGSLGWDDYTIIGAMVLGLITCIPSVTNGFGRHIYYLSQEQIVAARMWNEFSQLQNILGVWLLKLSIIIFLLRILGRTHRNFTLFLWVLLGVSTAVNISLVIIWFEQCTPLKAVWDFRLDHSKCLTKNAIVGVAYLTAGFNMATDIICATFPMFFFRNIQINRGRKIALMVLTSLGLL</sequence>
<name>A0ACC8EMA6_9PEZI</name>
<reference evidence="1 2" key="1">
    <citation type="journal article" date="2016" name="Nat. Commun.">
        <title>Ectomycorrhizal ecology is imprinted in the genome of the dominant symbiotic fungus Cenococcum geophilum.</title>
        <authorList>
            <consortium name="DOE Joint Genome Institute"/>
            <person name="Peter M."/>
            <person name="Kohler A."/>
            <person name="Ohm R.A."/>
            <person name="Kuo A."/>
            <person name="Krutzmann J."/>
            <person name="Morin E."/>
            <person name="Arend M."/>
            <person name="Barry K.W."/>
            <person name="Binder M."/>
            <person name="Choi C."/>
            <person name="Clum A."/>
            <person name="Copeland A."/>
            <person name="Grisel N."/>
            <person name="Haridas S."/>
            <person name="Kipfer T."/>
            <person name="LaButti K."/>
            <person name="Lindquist E."/>
            <person name="Lipzen A."/>
            <person name="Maire R."/>
            <person name="Meier B."/>
            <person name="Mihaltcheva S."/>
            <person name="Molinier V."/>
            <person name="Murat C."/>
            <person name="Poggeler S."/>
            <person name="Quandt C.A."/>
            <person name="Sperisen C."/>
            <person name="Tritt A."/>
            <person name="Tisserant E."/>
            <person name="Crous P.W."/>
            <person name="Henrissat B."/>
            <person name="Nehls U."/>
            <person name="Egli S."/>
            <person name="Spatafora J.W."/>
            <person name="Grigoriev I.V."/>
            <person name="Martin F.M."/>
        </authorList>
    </citation>
    <scope>NUCLEOTIDE SEQUENCE [LARGE SCALE GENOMIC DNA]</scope>
    <source>
        <strain evidence="1 2">1.58</strain>
    </source>
</reference>
<accession>A0ACC8EMA6</accession>
<organism evidence="1 2">
    <name type="scientific">Cenococcum geophilum 1.58</name>
    <dbReference type="NCBI Taxonomy" id="794803"/>
    <lineage>
        <taxon>Eukaryota</taxon>
        <taxon>Fungi</taxon>
        <taxon>Dikarya</taxon>
        <taxon>Ascomycota</taxon>
        <taxon>Pezizomycotina</taxon>
        <taxon>Dothideomycetes</taxon>
        <taxon>Pleosporomycetidae</taxon>
        <taxon>Gloniales</taxon>
        <taxon>Gloniaceae</taxon>
        <taxon>Cenococcum</taxon>
    </lineage>
</organism>
<keyword evidence="2" id="KW-1185">Reference proteome</keyword>